<dbReference type="Pfam" id="PF05958">
    <property type="entry name" value="tRNA_U5-meth_tr"/>
    <property type="match status" value="1"/>
</dbReference>
<evidence type="ECO:0000256" key="9">
    <source>
        <dbReference type="HAMAP-Rule" id="MF_01012"/>
    </source>
</evidence>
<gene>
    <name evidence="13" type="primary">rumB</name>
    <name evidence="9" type="synonym">rlmC</name>
    <name evidence="13" type="ORF">DAQ1742_02045</name>
</gene>
<feature type="active site" evidence="12">
    <location>
        <position position="353"/>
    </location>
</feature>
<dbReference type="GO" id="GO:0051539">
    <property type="term" value="F:4 iron, 4 sulfur cluster binding"/>
    <property type="evidence" value="ECO:0007669"/>
    <property type="project" value="UniProtKB-KW"/>
</dbReference>
<sequence>MGVIQSAPVFILMIDSKLAMQCARYHDGSCRSCQWLEIDYPRQLIDKQTHLTTLLGEYPVRQWLSPVPSPVSAFRNKAKMVVSGSVERPLFGMLHRDGTAVDLCDCPLYPDSFTPVFAVLKTFIARAGLTPYNVARRRGELKYLLLTQSQLSGHFMLRFVLRSDVKLPSLRAALPWLMAQLPQLAVISANIQPIHQAILEGEEEIALTPEQALEERFNQVPLSIRPQSFFQTNPHVAATLYATAKQWVSVLPVQSMWDLFCGVGGFGLHCAGPQTALTGIEISPEAIACARHSAAQLGLENVSFAALDSTRFAVGEAQTPDLVIVNPPRRGIGEALCDYLSRMAPPYLLYSSCNALTMAQDIARLPAYQIQQVQLFDMFPHTAHYEVLALLQRRMAD</sequence>
<protein>
    <recommendedName>
        <fullName evidence="9 10">23S rRNA (uracil(747)-C(5))-methyltransferase RlmC</fullName>
        <ecNumber evidence="9 10">2.1.1.189</ecNumber>
    </recommendedName>
    <alternativeName>
        <fullName evidence="9">23S rRNA(m5U747)-methyltransferase</fullName>
    </alternativeName>
</protein>
<dbReference type="AlphaFoldDB" id="A0A375AA11"/>
<feature type="binding site" evidence="9">
    <location>
        <position position="22"/>
    </location>
    <ligand>
        <name>[4Fe-4S] cluster</name>
        <dbReference type="ChEBI" id="CHEBI:49883"/>
    </ligand>
</feature>
<dbReference type="InterPro" id="IPR029063">
    <property type="entry name" value="SAM-dependent_MTases_sf"/>
</dbReference>
<evidence type="ECO:0000256" key="12">
    <source>
        <dbReference type="PROSITE-ProRule" id="PRU10015"/>
    </source>
</evidence>
<dbReference type="Proteomes" id="UP000294820">
    <property type="component" value="Chromosome 1"/>
</dbReference>
<feature type="binding site" evidence="9">
    <location>
        <position position="33"/>
    </location>
    <ligand>
        <name>[4Fe-4S] cluster</name>
        <dbReference type="ChEBI" id="CHEBI:49883"/>
    </ligand>
</feature>
<keyword evidence="14" id="KW-1185">Reference proteome</keyword>
<feature type="binding site" evidence="9 11">
    <location>
        <position position="231"/>
    </location>
    <ligand>
        <name>S-adenosyl-L-methionine</name>
        <dbReference type="ChEBI" id="CHEBI:59789"/>
    </ligand>
</feature>
<evidence type="ECO:0000256" key="4">
    <source>
        <dbReference type="ARBA" id="ARBA00022679"/>
    </source>
</evidence>
<keyword evidence="4 9" id="KW-0808">Transferase</keyword>
<dbReference type="Gene3D" id="2.40.50.1070">
    <property type="match status" value="1"/>
</dbReference>
<evidence type="ECO:0000313" key="13">
    <source>
        <dbReference type="EMBL" id="SLM62962.1"/>
    </source>
</evidence>
<dbReference type="GO" id="GO:0005506">
    <property type="term" value="F:iron ion binding"/>
    <property type="evidence" value="ECO:0007669"/>
    <property type="project" value="UniProtKB-UniRule"/>
</dbReference>
<keyword evidence="1 9" id="KW-0004">4Fe-4S</keyword>
<evidence type="ECO:0000256" key="2">
    <source>
        <dbReference type="ARBA" id="ARBA00022552"/>
    </source>
</evidence>
<keyword evidence="8 9" id="KW-0411">Iron-sulfur</keyword>
<feature type="binding site" evidence="9 11">
    <location>
        <position position="260"/>
    </location>
    <ligand>
        <name>S-adenosyl-L-methionine</name>
        <dbReference type="ChEBI" id="CHEBI:59789"/>
    </ligand>
</feature>
<comment type="similarity">
    <text evidence="9">Belongs to the class I-like SAM-binding methyltransferase superfamily. RNA M5U methyltransferase family. RlmC subfamily.</text>
</comment>
<feature type="binding site" evidence="9">
    <location>
        <position position="106"/>
    </location>
    <ligand>
        <name>[4Fe-4S] cluster</name>
        <dbReference type="ChEBI" id="CHEBI:49883"/>
    </ligand>
</feature>
<keyword evidence="7 9" id="KW-0408">Iron</keyword>
<dbReference type="GO" id="GO:0070041">
    <property type="term" value="F:rRNA (uridine-C5-)-methyltransferase activity"/>
    <property type="evidence" value="ECO:0007669"/>
    <property type="project" value="UniProtKB-UniRule"/>
</dbReference>
<evidence type="ECO:0000256" key="1">
    <source>
        <dbReference type="ARBA" id="ARBA00022485"/>
    </source>
</evidence>
<dbReference type="InterPro" id="IPR030390">
    <property type="entry name" value="MeTrfase_TrmA_AS"/>
</dbReference>
<dbReference type="PROSITE" id="PS51687">
    <property type="entry name" value="SAM_MT_RNA_M5U"/>
    <property type="match status" value="1"/>
</dbReference>
<evidence type="ECO:0000256" key="6">
    <source>
        <dbReference type="ARBA" id="ARBA00022723"/>
    </source>
</evidence>
<dbReference type="InterPro" id="IPR030391">
    <property type="entry name" value="MeTrfase_TrmA_CS"/>
</dbReference>
<keyword evidence="3 9" id="KW-0489">Methyltransferase</keyword>
<dbReference type="GO" id="GO:0070475">
    <property type="term" value="P:rRNA base methylation"/>
    <property type="evidence" value="ECO:0007669"/>
    <property type="project" value="TreeGrafter"/>
</dbReference>
<dbReference type="PROSITE" id="PS01231">
    <property type="entry name" value="TRMA_2"/>
    <property type="match status" value="1"/>
</dbReference>
<dbReference type="InterPro" id="IPR010280">
    <property type="entry name" value="U5_MeTrfase_fam"/>
</dbReference>
<keyword evidence="5 9" id="KW-0949">S-adenosyl-L-methionine</keyword>
<evidence type="ECO:0000256" key="11">
    <source>
        <dbReference type="PROSITE-ProRule" id="PRU01024"/>
    </source>
</evidence>
<dbReference type="NCBIfam" id="TIGR02085">
    <property type="entry name" value="meth_trns_rumB"/>
    <property type="match status" value="1"/>
</dbReference>
<dbReference type="PROSITE" id="PS01230">
    <property type="entry name" value="TRMA_1"/>
    <property type="match status" value="1"/>
</dbReference>
<dbReference type="PANTHER" id="PTHR11061">
    <property type="entry name" value="RNA M5U METHYLTRANSFERASE"/>
    <property type="match status" value="1"/>
</dbReference>
<feature type="binding site" evidence="9 11">
    <location>
        <position position="326"/>
    </location>
    <ligand>
        <name>S-adenosyl-L-methionine</name>
        <dbReference type="ChEBI" id="CHEBI:59789"/>
    </ligand>
</feature>
<evidence type="ECO:0000256" key="7">
    <source>
        <dbReference type="ARBA" id="ARBA00023004"/>
    </source>
</evidence>
<evidence type="ECO:0000256" key="8">
    <source>
        <dbReference type="ARBA" id="ARBA00023014"/>
    </source>
</evidence>
<dbReference type="EMBL" id="LT615367">
    <property type="protein sequence ID" value="SLM62962.1"/>
    <property type="molecule type" value="Genomic_DNA"/>
</dbReference>
<feature type="active site" description="Nucleophile" evidence="9 11">
    <location>
        <position position="353"/>
    </location>
</feature>
<name>A0A375AA11_9GAMM</name>
<evidence type="ECO:0000256" key="5">
    <source>
        <dbReference type="ARBA" id="ARBA00022691"/>
    </source>
</evidence>
<keyword evidence="6 9" id="KW-0479">Metal-binding</keyword>
<dbReference type="EC" id="2.1.1.189" evidence="9 10"/>
<organism evidence="13 14">
    <name type="scientific">Dickeya aquatica</name>
    <dbReference type="NCBI Taxonomy" id="1401087"/>
    <lineage>
        <taxon>Bacteria</taxon>
        <taxon>Pseudomonadati</taxon>
        <taxon>Pseudomonadota</taxon>
        <taxon>Gammaproteobacteria</taxon>
        <taxon>Enterobacterales</taxon>
        <taxon>Pectobacteriaceae</taxon>
        <taxon>Dickeya</taxon>
    </lineage>
</organism>
<dbReference type="Gene3D" id="3.40.50.150">
    <property type="entry name" value="Vaccinia Virus protein VP39"/>
    <property type="match status" value="1"/>
</dbReference>
<dbReference type="FunFam" id="2.40.50.1070:FF:000002">
    <property type="entry name" value="23S rRNA (uracil(747)-C(5))-methyltransferase RlmC"/>
    <property type="match status" value="1"/>
</dbReference>
<proteinExistence type="inferred from homology"/>
<comment type="function">
    <text evidence="9">Catalyzes the formation of 5-methyl-uridine at position 747 (m5U747) in 23S rRNA.</text>
</comment>
<feature type="binding site" evidence="9">
    <location>
        <position position="30"/>
    </location>
    <ligand>
        <name>[4Fe-4S] cluster</name>
        <dbReference type="ChEBI" id="CHEBI:49883"/>
    </ligand>
</feature>
<dbReference type="PANTHER" id="PTHR11061:SF30">
    <property type="entry name" value="TRNA (URACIL(54)-C(5))-METHYLTRANSFERASE"/>
    <property type="match status" value="1"/>
</dbReference>
<comment type="catalytic activity">
    <reaction evidence="9">
        <text>uridine(747) in 23S rRNA + S-adenosyl-L-methionine = 5-methyluridine(747) in 23S rRNA + S-adenosyl-L-homocysteine + H(+)</text>
        <dbReference type="Rhea" id="RHEA:42628"/>
        <dbReference type="Rhea" id="RHEA-COMP:10154"/>
        <dbReference type="Rhea" id="RHEA-COMP:10155"/>
        <dbReference type="ChEBI" id="CHEBI:15378"/>
        <dbReference type="ChEBI" id="CHEBI:57856"/>
        <dbReference type="ChEBI" id="CHEBI:59789"/>
        <dbReference type="ChEBI" id="CHEBI:65315"/>
        <dbReference type="ChEBI" id="CHEBI:74447"/>
        <dbReference type="EC" id="2.1.1.189"/>
    </reaction>
</comment>
<dbReference type="CDD" id="cd02440">
    <property type="entry name" value="AdoMet_MTases"/>
    <property type="match status" value="1"/>
</dbReference>
<reference evidence="13 14" key="1">
    <citation type="submission" date="2016-09" db="EMBL/GenBank/DDBJ databases">
        <authorList>
            <person name="Reverchon S."/>
            <person name="Nasser W."/>
            <person name="Leonard S."/>
            <person name="Brochier C."/>
            <person name="Duprey A."/>
        </authorList>
    </citation>
    <scope>NUCLEOTIDE SEQUENCE [LARGE SCALE GENOMIC DNA]</scope>
    <source>
        <strain evidence="13 14">174/2</strain>
    </source>
</reference>
<accession>A0A375AA11</accession>
<dbReference type="KEGG" id="daq:DAQ1742_02045"/>
<dbReference type="HAMAP" id="MF_01012">
    <property type="entry name" value="23SrRNA_methyltr_RlmC"/>
    <property type="match status" value="1"/>
</dbReference>
<dbReference type="InterPro" id="IPR011825">
    <property type="entry name" value="23SrRNA_MeTrfase_RlmC"/>
</dbReference>
<evidence type="ECO:0000256" key="3">
    <source>
        <dbReference type="ARBA" id="ARBA00022603"/>
    </source>
</evidence>
<dbReference type="SUPFAM" id="SSF53335">
    <property type="entry name" value="S-adenosyl-L-methionine-dependent methyltransferases"/>
    <property type="match status" value="1"/>
</dbReference>
<evidence type="ECO:0000313" key="14">
    <source>
        <dbReference type="Proteomes" id="UP000294820"/>
    </source>
</evidence>
<evidence type="ECO:0000256" key="10">
    <source>
        <dbReference type="NCBIfam" id="TIGR02085"/>
    </source>
</evidence>
<keyword evidence="2 9" id="KW-0698">rRNA processing</keyword>
<feature type="binding site" evidence="9 11">
    <location>
        <position position="281"/>
    </location>
    <ligand>
        <name>S-adenosyl-L-methionine</name>
        <dbReference type="ChEBI" id="CHEBI:59789"/>
    </ligand>
</feature>